<evidence type="ECO:0000259" key="4">
    <source>
        <dbReference type="Pfam" id="PF13377"/>
    </source>
</evidence>
<evidence type="ECO:0000256" key="3">
    <source>
        <dbReference type="ARBA" id="ARBA00023163"/>
    </source>
</evidence>
<dbReference type="Proteomes" id="UP001249291">
    <property type="component" value="Unassembled WGS sequence"/>
</dbReference>
<reference evidence="5 6" key="1">
    <citation type="submission" date="2023-08" db="EMBL/GenBank/DDBJ databases">
        <title>Functional and genomic diversity of the sorghum phyllosphere microbiome.</title>
        <authorList>
            <person name="Shade A."/>
        </authorList>
    </citation>
    <scope>NUCLEOTIDE SEQUENCE [LARGE SCALE GENOMIC DNA]</scope>
    <source>
        <strain evidence="5 6">SORGH_AS_0445</strain>
    </source>
</reference>
<dbReference type="EMBL" id="JAVIZQ010000001">
    <property type="protein sequence ID" value="MDR6144037.1"/>
    <property type="molecule type" value="Genomic_DNA"/>
</dbReference>
<name>A0ABU1HVF0_9MICO</name>
<dbReference type="GO" id="GO:0003677">
    <property type="term" value="F:DNA binding"/>
    <property type="evidence" value="ECO:0007669"/>
    <property type="project" value="UniProtKB-KW"/>
</dbReference>
<keyword evidence="3" id="KW-0804">Transcription</keyword>
<comment type="caution">
    <text evidence="5">The sequence shown here is derived from an EMBL/GenBank/DDBJ whole genome shotgun (WGS) entry which is preliminary data.</text>
</comment>
<evidence type="ECO:0000256" key="2">
    <source>
        <dbReference type="ARBA" id="ARBA00023125"/>
    </source>
</evidence>
<dbReference type="Gene3D" id="3.40.50.2300">
    <property type="match status" value="1"/>
</dbReference>
<gene>
    <name evidence="5" type="ORF">QE375_003591</name>
</gene>
<accession>A0ABU1HVF0</accession>
<dbReference type="RefSeq" id="WP_396654548.1">
    <property type="nucleotide sequence ID" value="NZ_JAVIZQ010000001.1"/>
</dbReference>
<evidence type="ECO:0000256" key="1">
    <source>
        <dbReference type="ARBA" id="ARBA00023015"/>
    </source>
</evidence>
<dbReference type="Pfam" id="PF13377">
    <property type="entry name" value="Peripla_BP_3"/>
    <property type="match status" value="1"/>
</dbReference>
<proteinExistence type="predicted"/>
<keyword evidence="6" id="KW-1185">Reference proteome</keyword>
<protein>
    <submittedName>
        <fullName evidence="5">DNA-binding LacI/PurR family transcriptional regulator</fullName>
    </submittedName>
</protein>
<feature type="domain" description="Transcriptional regulator LacI/GalR-like sensor" evidence="4">
    <location>
        <begin position="3"/>
        <end position="67"/>
    </location>
</feature>
<evidence type="ECO:0000313" key="6">
    <source>
        <dbReference type="Proteomes" id="UP001249291"/>
    </source>
</evidence>
<dbReference type="InterPro" id="IPR046335">
    <property type="entry name" value="LacI/GalR-like_sensor"/>
</dbReference>
<keyword evidence="2 5" id="KW-0238">DNA-binding</keyword>
<dbReference type="InterPro" id="IPR028082">
    <property type="entry name" value="Peripla_BP_I"/>
</dbReference>
<keyword evidence="1" id="KW-0805">Transcription regulation</keyword>
<sequence>MIAAMSDAMAVGAIARLRELGNEYPDDIEMTGVRPRTIAGRWPSPFSTAEVPLEPFGEAALSLAMDNDEPDSSARISLRATPIVHGRQVAH</sequence>
<organism evidence="5 6">
    <name type="scientific">Microbacterium foliorum</name>
    <dbReference type="NCBI Taxonomy" id="104336"/>
    <lineage>
        <taxon>Bacteria</taxon>
        <taxon>Bacillati</taxon>
        <taxon>Actinomycetota</taxon>
        <taxon>Actinomycetes</taxon>
        <taxon>Micrococcales</taxon>
        <taxon>Microbacteriaceae</taxon>
        <taxon>Microbacterium</taxon>
    </lineage>
</organism>
<dbReference type="SUPFAM" id="SSF53822">
    <property type="entry name" value="Periplasmic binding protein-like I"/>
    <property type="match status" value="1"/>
</dbReference>
<evidence type="ECO:0000313" key="5">
    <source>
        <dbReference type="EMBL" id="MDR6144037.1"/>
    </source>
</evidence>